<keyword evidence="4" id="KW-0238">DNA-binding</keyword>
<dbReference type="CDD" id="cd06170">
    <property type="entry name" value="LuxR_C_like"/>
    <property type="match status" value="1"/>
</dbReference>
<reference evidence="4 5" key="1">
    <citation type="submission" date="2023-07" db="EMBL/GenBank/DDBJ databases">
        <title>Sequencing the genomes of 1000 actinobacteria strains.</title>
        <authorList>
            <person name="Klenk H.-P."/>
        </authorList>
    </citation>
    <scope>NUCLEOTIDE SEQUENCE [LARGE SCALE GENOMIC DNA]</scope>
    <source>
        <strain evidence="4 5">DSM 44388</strain>
    </source>
</reference>
<dbReference type="SUPFAM" id="SSF46894">
    <property type="entry name" value="C-terminal effector domain of the bipartite response regulators"/>
    <property type="match status" value="1"/>
</dbReference>
<keyword evidence="1" id="KW-0547">Nucleotide-binding</keyword>
<evidence type="ECO:0000259" key="3">
    <source>
        <dbReference type="PROSITE" id="PS50043"/>
    </source>
</evidence>
<dbReference type="Proteomes" id="UP001235712">
    <property type="component" value="Unassembled WGS sequence"/>
</dbReference>
<accession>A0ABT9P8L8</accession>
<dbReference type="GO" id="GO:0003677">
    <property type="term" value="F:DNA binding"/>
    <property type="evidence" value="ECO:0007669"/>
    <property type="project" value="UniProtKB-KW"/>
</dbReference>
<dbReference type="PANTHER" id="PTHR16305">
    <property type="entry name" value="TESTICULAR SOLUBLE ADENYLYL CYCLASE"/>
    <property type="match status" value="1"/>
</dbReference>
<keyword evidence="2" id="KW-0067">ATP-binding</keyword>
<evidence type="ECO:0000256" key="2">
    <source>
        <dbReference type="ARBA" id="ARBA00022840"/>
    </source>
</evidence>
<keyword evidence="5" id="KW-1185">Reference proteome</keyword>
<dbReference type="Gene3D" id="1.10.10.10">
    <property type="entry name" value="Winged helix-like DNA-binding domain superfamily/Winged helix DNA-binding domain"/>
    <property type="match status" value="1"/>
</dbReference>
<dbReference type="PANTHER" id="PTHR16305:SF35">
    <property type="entry name" value="TRANSCRIPTIONAL ACTIVATOR DOMAIN"/>
    <property type="match status" value="1"/>
</dbReference>
<dbReference type="InterPro" id="IPR041664">
    <property type="entry name" value="AAA_16"/>
</dbReference>
<dbReference type="RefSeq" id="WP_307246850.1">
    <property type="nucleotide sequence ID" value="NZ_JAUSQZ010000001.1"/>
</dbReference>
<sequence length="882" mass="92589">MLSLLVRSVLVDEVVTHLRPSGSVALVSGAAGLGKSTLAQAVTAGLESAGHRVIRGRASESETRIRFAALHQTLRPLLAAAGTLIERQRQALEHAFALADTTGTPDPLTLRVACLTLLSQAAATGPVTVVLDDAHWADAESLGVLEFGARRIQGEPFSMLFLGRSSGPLSSLERCAGLVRELEPLDETTAGLLLDAQPARPTGAHRTRVLLQSAGNPLALVELANRRTGAEGHDGSVPERLARSFGAPVESLSAPARHALLVAAALDTPEIDGPALGLSDLQEAIDADLLVGPPQRLAFRHPTLRSVVYHAAPPEERRRAHTFLVSYLAGRPERVLTHLAAAAVAPDAAARDALHAVGVTLESRGRHGAAATAYTLAAGLAPDPADAADLLLRAAGRAAAESATDRALDHAREARRHRDDDTTNAAVALFEAEELTRAGKPARAAHLLVDALGRWSSVPGSLLTELGDLTATVVAHVGDPALEAAARRVWGTVRPPAANPAGTLVDRSLELPGTSSGLTPELLSPELTTDGPVVSLAALAARLDETALARRLLDTATDRARLAGGPPARQARVLALSAWARIDQGLWDDALEAVHAGEALVEEHPDPMLFAAISSAHAYIAASRAASRENARHFAADALRAVDPHEARVYATRARHALGVAALVAGDHPSAASILAELAGPASHPRESVYALADLAEAFARTGSAPEGRRILEATRQRYAGPVSPRLNALLEHARARLASASTAESHYRAALADPGGVAWPYERARTHLAYARWLRAQGRDALPQLELALPAFGATGAKMWLATAQDEIRDAGGVVTPAAYDALATLTPAERAVVLLVGEGLSNRAIADRLYLSPRTVESHLYHAYPKVGVRTRAELLKLLA</sequence>
<dbReference type="InterPro" id="IPR016032">
    <property type="entry name" value="Sig_transdc_resp-reg_C-effctor"/>
</dbReference>
<dbReference type="PRINTS" id="PR00038">
    <property type="entry name" value="HTHLUXR"/>
</dbReference>
<dbReference type="InterPro" id="IPR036388">
    <property type="entry name" value="WH-like_DNA-bd_sf"/>
</dbReference>
<organism evidence="4 5">
    <name type="scientific">Kineosporia succinea</name>
    <dbReference type="NCBI Taxonomy" id="84632"/>
    <lineage>
        <taxon>Bacteria</taxon>
        <taxon>Bacillati</taxon>
        <taxon>Actinomycetota</taxon>
        <taxon>Actinomycetes</taxon>
        <taxon>Kineosporiales</taxon>
        <taxon>Kineosporiaceae</taxon>
        <taxon>Kineosporia</taxon>
    </lineage>
</organism>
<dbReference type="SUPFAM" id="SSF52540">
    <property type="entry name" value="P-loop containing nucleoside triphosphate hydrolases"/>
    <property type="match status" value="1"/>
</dbReference>
<proteinExistence type="predicted"/>
<dbReference type="PROSITE" id="PS50043">
    <property type="entry name" value="HTH_LUXR_2"/>
    <property type="match status" value="1"/>
</dbReference>
<evidence type="ECO:0000256" key="1">
    <source>
        <dbReference type="ARBA" id="ARBA00022741"/>
    </source>
</evidence>
<evidence type="ECO:0000313" key="4">
    <source>
        <dbReference type="EMBL" id="MDP9829042.1"/>
    </source>
</evidence>
<comment type="caution">
    <text evidence="4">The sequence shown here is derived from an EMBL/GenBank/DDBJ whole genome shotgun (WGS) entry which is preliminary data.</text>
</comment>
<dbReference type="PROSITE" id="PS00622">
    <property type="entry name" value="HTH_LUXR_1"/>
    <property type="match status" value="1"/>
</dbReference>
<dbReference type="EMBL" id="JAUSQZ010000001">
    <property type="protein sequence ID" value="MDP9829042.1"/>
    <property type="molecule type" value="Genomic_DNA"/>
</dbReference>
<dbReference type="InterPro" id="IPR027417">
    <property type="entry name" value="P-loop_NTPase"/>
</dbReference>
<dbReference type="SMART" id="SM00421">
    <property type="entry name" value="HTH_LUXR"/>
    <property type="match status" value="1"/>
</dbReference>
<dbReference type="Pfam" id="PF13191">
    <property type="entry name" value="AAA_16"/>
    <property type="match status" value="1"/>
</dbReference>
<name>A0ABT9P8L8_9ACTN</name>
<feature type="domain" description="HTH luxR-type" evidence="3">
    <location>
        <begin position="820"/>
        <end position="882"/>
    </location>
</feature>
<gene>
    <name evidence="4" type="ORF">J2S57_004791</name>
</gene>
<protein>
    <submittedName>
        <fullName evidence="4">DNA-binding CsgD family transcriptional regulator</fullName>
    </submittedName>
</protein>
<evidence type="ECO:0000313" key="5">
    <source>
        <dbReference type="Proteomes" id="UP001235712"/>
    </source>
</evidence>
<dbReference type="InterPro" id="IPR000792">
    <property type="entry name" value="Tscrpt_reg_LuxR_C"/>
</dbReference>
<dbReference type="Pfam" id="PF00196">
    <property type="entry name" value="GerE"/>
    <property type="match status" value="1"/>
</dbReference>